<dbReference type="EMBL" id="CAJFCV020000006">
    <property type="protein sequence ID" value="CAG9131395.1"/>
    <property type="molecule type" value="Genomic_DNA"/>
</dbReference>
<reference evidence="3" key="2">
    <citation type="submission" date="2020-08" db="EMBL/GenBank/DDBJ databases">
        <authorList>
            <person name="Kikuchi T."/>
        </authorList>
    </citation>
    <scope>NUCLEOTIDE SEQUENCE</scope>
    <source>
        <strain evidence="2">Ka4C1</strain>
    </source>
</reference>
<feature type="transmembrane region" description="Helical" evidence="1">
    <location>
        <begin position="113"/>
        <end position="138"/>
    </location>
</feature>
<reference evidence="6" key="1">
    <citation type="submission" date="2016-11" db="UniProtKB">
        <authorList>
            <consortium name="WormBaseParasite"/>
        </authorList>
    </citation>
    <scope>IDENTIFICATION</scope>
</reference>
<dbReference type="Proteomes" id="UP000659654">
    <property type="component" value="Unassembled WGS sequence"/>
</dbReference>
<evidence type="ECO:0000256" key="1">
    <source>
        <dbReference type="SAM" id="Phobius"/>
    </source>
</evidence>
<dbReference type="OrthoDB" id="10441659at2759"/>
<keyword evidence="1" id="KW-0472">Membrane</keyword>
<evidence type="ECO:0000313" key="2">
    <source>
        <dbReference type="EMBL" id="CAD5235173.1"/>
    </source>
</evidence>
<accession>A0A1I7RKB1</accession>
<sequence length="152" mass="16871">MAKSLAKLLRIQDWKKTLNIIAGGHAILHLIFLGLEIYSGHYYGVIGSLFGIAASAALFYGNRREIPYLFLPYLICNLVLIVAWLGAGLYLIVEAAECIPEEEQVHTLLKFQSPVVGIVMGSLEIVISILQIIPLILVYEAANLLRKDCLYN</sequence>
<evidence type="ECO:0000313" key="6">
    <source>
        <dbReference type="WBParaSite" id="BXY_0114400.1"/>
    </source>
</evidence>
<dbReference type="Proteomes" id="UP000582659">
    <property type="component" value="Unassembled WGS sequence"/>
</dbReference>
<feature type="transmembrane region" description="Helical" evidence="1">
    <location>
        <begin position="41"/>
        <end position="61"/>
    </location>
</feature>
<evidence type="ECO:0000313" key="5">
    <source>
        <dbReference type="Proteomes" id="UP000659654"/>
    </source>
</evidence>
<gene>
    <name evidence="2" type="ORF">BXYJ_LOCUS15264</name>
</gene>
<organism evidence="4 6">
    <name type="scientific">Bursaphelenchus xylophilus</name>
    <name type="common">Pinewood nematode worm</name>
    <name type="synonym">Aphelenchoides xylophilus</name>
    <dbReference type="NCBI Taxonomy" id="6326"/>
    <lineage>
        <taxon>Eukaryota</taxon>
        <taxon>Metazoa</taxon>
        <taxon>Ecdysozoa</taxon>
        <taxon>Nematoda</taxon>
        <taxon>Chromadorea</taxon>
        <taxon>Rhabditida</taxon>
        <taxon>Tylenchina</taxon>
        <taxon>Tylenchomorpha</taxon>
        <taxon>Aphelenchoidea</taxon>
        <taxon>Aphelenchoididae</taxon>
        <taxon>Bursaphelenchus</taxon>
    </lineage>
</organism>
<name>A0A1I7RKB1_BURXY</name>
<keyword evidence="1" id="KW-0812">Transmembrane</keyword>
<dbReference type="WBParaSite" id="BXY_0114400.1">
    <property type="protein sequence ID" value="BXY_0114400.1"/>
    <property type="gene ID" value="BXY_0114400"/>
</dbReference>
<proteinExistence type="predicted"/>
<evidence type="ECO:0000313" key="3">
    <source>
        <dbReference type="EMBL" id="CAG9131395.1"/>
    </source>
</evidence>
<protein>
    <submittedName>
        <fullName evidence="2">(pine wood nematode) hypothetical protein</fullName>
    </submittedName>
</protein>
<dbReference type="AlphaFoldDB" id="A0A1I7RKB1"/>
<dbReference type="SMR" id="A0A1I7RKB1"/>
<feature type="transmembrane region" description="Helical" evidence="1">
    <location>
        <begin position="68"/>
        <end position="93"/>
    </location>
</feature>
<dbReference type="EMBL" id="CAJFDI010000006">
    <property type="protein sequence ID" value="CAD5235173.1"/>
    <property type="molecule type" value="Genomic_DNA"/>
</dbReference>
<evidence type="ECO:0000313" key="4">
    <source>
        <dbReference type="Proteomes" id="UP000095284"/>
    </source>
</evidence>
<keyword evidence="1" id="KW-1133">Transmembrane helix</keyword>
<keyword evidence="5" id="KW-1185">Reference proteome</keyword>
<feature type="transmembrane region" description="Helical" evidence="1">
    <location>
        <begin position="17"/>
        <end position="35"/>
    </location>
</feature>
<dbReference type="Proteomes" id="UP000095284">
    <property type="component" value="Unplaced"/>
</dbReference>